<dbReference type="AlphaFoldDB" id="A0A4Y1ZMW8"/>
<evidence type="ECO:0000313" key="2">
    <source>
        <dbReference type="EMBL" id="GBL87811.1"/>
    </source>
</evidence>
<gene>
    <name evidence="2" type="ORF">AVEN_240821_1</name>
    <name evidence="1" type="ORF">AVEN_97260_1</name>
</gene>
<dbReference type="Proteomes" id="UP000499080">
    <property type="component" value="Unassembled WGS sequence"/>
</dbReference>
<dbReference type="OrthoDB" id="6443074at2759"/>
<keyword evidence="3" id="KW-1185">Reference proteome</keyword>
<proteinExistence type="predicted"/>
<evidence type="ECO:0000313" key="1">
    <source>
        <dbReference type="EMBL" id="GBL58219.1"/>
    </source>
</evidence>
<organism evidence="1 3">
    <name type="scientific">Araneus ventricosus</name>
    <name type="common">Orbweaver spider</name>
    <name type="synonym">Epeira ventricosa</name>
    <dbReference type="NCBI Taxonomy" id="182803"/>
    <lineage>
        <taxon>Eukaryota</taxon>
        <taxon>Metazoa</taxon>
        <taxon>Ecdysozoa</taxon>
        <taxon>Arthropoda</taxon>
        <taxon>Chelicerata</taxon>
        <taxon>Arachnida</taxon>
        <taxon>Araneae</taxon>
        <taxon>Araneomorphae</taxon>
        <taxon>Entelegynae</taxon>
        <taxon>Araneoidea</taxon>
        <taxon>Araneidae</taxon>
        <taxon>Araneus</taxon>
    </lineage>
</organism>
<name>A0A4Y1ZMW8_ARAVE</name>
<dbReference type="EMBL" id="BGPR01075940">
    <property type="protein sequence ID" value="GBL58219.1"/>
    <property type="molecule type" value="Genomic_DNA"/>
</dbReference>
<evidence type="ECO:0000313" key="3">
    <source>
        <dbReference type="Proteomes" id="UP000499080"/>
    </source>
</evidence>
<protein>
    <submittedName>
        <fullName evidence="1">Uncharacterized protein</fullName>
    </submittedName>
</protein>
<reference evidence="1 3" key="1">
    <citation type="journal article" date="2019" name="Sci. Rep.">
        <title>Orb-weaving spider Araneus ventricosus genome elucidates the spidroin gene catalogue.</title>
        <authorList>
            <person name="Kono N."/>
            <person name="Nakamura H."/>
            <person name="Ohtoshi R."/>
            <person name="Moran D.A.P."/>
            <person name="Shinohara A."/>
            <person name="Yoshida Y."/>
            <person name="Fujiwara M."/>
            <person name="Mori M."/>
            <person name="Tomita M."/>
            <person name="Arakawa K."/>
        </authorList>
    </citation>
    <scope>NUCLEOTIDE SEQUENCE [LARGE SCALE GENOMIC DNA]</scope>
</reference>
<comment type="caution">
    <text evidence="1">The sequence shown here is derived from an EMBL/GenBank/DDBJ whole genome shotgun (WGS) entry which is preliminary data.</text>
</comment>
<dbReference type="EMBL" id="BGPR01234535">
    <property type="protein sequence ID" value="GBL87811.1"/>
    <property type="molecule type" value="Genomic_DNA"/>
</dbReference>
<accession>A0A4Y1ZMW8</accession>
<sequence>MRVVERQLFQGNMQGSHAKDVATIVKYQCRSGQPLPMTRNGLEKNPIRSQLEILAFEAWKMNLARMCTQEKREEKVKYSMDKMFFGEQPNEGTGGSFALLPKSS</sequence>